<dbReference type="SUPFAM" id="SSF56112">
    <property type="entry name" value="Protein kinase-like (PK-like)"/>
    <property type="match status" value="1"/>
</dbReference>
<keyword evidence="2" id="KW-0418">Kinase</keyword>
<dbReference type="InterPro" id="IPR011009">
    <property type="entry name" value="Kinase-like_dom_sf"/>
</dbReference>
<reference evidence="5" key="1">
    <citation type="submission" date="2013-02" db="EMBL/GenBank/DDBJ databases">
        <authorList>
            <person name="Hughes D."/>
        </authorList>
    </citation>
    <scope>NUCLEOTIDE SEQUENCE</scope>
    <source>
        <strain>Durham</strain>
        <strain evidence="5">NC isolate 2 -- Noor lab</strain>
    </source>
</reference>
<protein>
    <recommendedName>
        <fullName evidence="3">PI3K/PI4K catalytic domain-containing protein</fullName>
    </recommendedName>
</protein>
<dbReference type="GO" id="GO:0005737">
    <property type="term" value="C:cytoplasm"/>
    <property type="evidence" value="ECO:0007669"/>
    <property type="project" value="TreeGrafter"/>
</dbReference>
<dbReference type="GO" id="GO:0005886">
    <property type="term" value="C:plasma membrane"/>
    <property type="evidence" value="ECO:0007669"/>
    <property type="project" value="TreeGrafter"/>
</dbReference>
<dbReference type="SMART" id="SM00146">
    <property type="entry name" value="PI3Kc"/>
    <property type="match status" value="1"/>
</dbReference>
<dbReference type="InterPro" id="IPR000403">
    <property type="entry name" value="PI3/4_kinase_cat_dom"/>
</dbReference>
<dbReference type="EMBL" id="CAQQ02149520">
    <property type="status" value="NOT_ANNOTATED_CDS"/>
    <property type="molecule type" value="Genomic_DNA"/>
</dbReference>
<organism evidence="4 5">
    <name type="scientific">Megaselia scalaris</name>
    <name type="common">Humpbacked fly</name>
    <name type="synonym">Phora scalaris</name>
    <dbReference type="NCBI Taxonomy" id="36166"/>
    <lineage>
        <taxon>Eukaryota</taxon>
        <taxon>Metazoa</taxon>
        <taxon>Ecdysozoa</taxon>
        <taxon>Arthropoda</taxon>
        <taxon>Hexapoda</taxon>
        <taxon>Insecta</taxon>
        <taxon>Pterygota</taxon>
        <taxon>Neoptera</taxon>
        <taxon>Endopterygota</taxon>
        <taxon>Diptera</taxon>
        <taxon>Brachycera</taxon>
        <taxon>Muscomorpha</taxon>
        <taxon>Platypezoidea</taxon>
        <taxon>Phoridae</taxon>
        <taxon>Megaseliini</taxon>
        <taxon>Megaselia</taxon>
    </lineage>
</organism>
<dbReference type="PANTHER" id="PTHR10048">
    <property type="entry name" value="PHOSPHATIDYLINOSITOL KINASE"/>
    <property type="match status" value="1"/>
</dbReference>
<keyword evidence="5" id="KW-1185">Reference proteome</keyword>
<reference evidence="4" key="2">
    <citation type="submission" date="2015-06" db="UniProtKB">
        <authorList>
            <consortium name="EnsemblMetazoa"/>
        </authorList>
    </citation>
    <scope>IDENTIFICATION</scope>
</reference>
<accession>T1H2Q8</accession>
<keyword evidence="1" id="KW-0808">Transferase</keyword>
<sequence length="139" mass="16124">QLFHIDFGHILGHFKEKFGFCRERVPFVLTHDFVYVINKGATGRDATEFSTFQKLCEDAFLILRKHGYLILSLFSMMISTGLPELSSEKDLNYLKETLVLKLSEVEALEHFRSKFSDALENSWTTSLNWATHNFSKNNK</sequence>
<dbReference type="InterPro" id="IPR036940">
    <property type="entry name" value="PI3/4_kinase_cat_sf"/>
</dbReference>
<dbReference type="GO" id="GO:0048015">
    <property type="term" value="P:phosphatidylinositol-mediated signaling"/>
    <property type="evidence" value="ECO:0007669"/>
    <property type="project" value="TreeGrafter"/>
</dbReference>
<dbReference type="PANTHER" id="PTHR10048:SF118">
    <property type="entry name" value="PI-3 KINASE"/>
    <property type="match status" value="1"/>
</dbReference>
<dbReference type="STRING" id="36166.T1H2Q8"/>
<dbReference type="OMA" id="CEDAFLI"/>
<proteinExistence type="predicted"/>
<dbReference type="InterPro" id="IPR015433">
    <property type="entry name" value="PI3/4_kinase"/>
</dbReference>
<name>T1H2Q8_MEGSC</name>
<evidence type="ECO:0000256" key="1">
    <source>
        <dbReference type="ARBA" id="ARBA00022679"/>
    </source>
</evidence>
<dbReference type="GO" id="GO:0016303">
    <property type="term" value="F:1-phosphatidylinositol-3-kinase activity"/>
    <property type="evidence" value="ECO:0007669"/>
    <property type="project" value="TreeGrafter"/>
</dbReference>
<evidence type="ECO:0000313" key="5">
    <source>
        <dbReference type="Proteomes" id="UP000015102"/>
    </source>
</evidence>
<dbReference type="EMBL" id="CAQQ02149521">
    <property type="status" value="NOT_ANNOTATED_CDS"/>
    <property type="molecule type" value="Genomic_DNA"/>
</dbReference>
<dbReference type="AlphaFoldDB" id="T1H2Q8"/>
<dbReference type="Pfam" id="PF00454">
    <property type="entry name" value="PI3_PI4_kinase"/>
    <property type="match status" value="1"/>
</dbReference>
<dbReference type="GO" id="GO:0005942">
    <property type="term" value="C:phosphatidylinositol 3-kinase complex"/>
    <property type="evidence" value="ECO:0007669"/>
    <property type="project" value="TreeGrafter"/>
</dbReference>
<dbReference type="Gene3D" id="1.10.1070.11">
    <property type="entry name" value="Phosphatidylinositol 3-/4-kinase, catalytic domain"/>
    <property type="match status" value="1"/>
</dbReference>
<evidence type="ECO:0000259" key="3">
    <source>
        <dbReference type="PROSITE" id="PS50290"/>
    </source>
</evidence>
<dbReference type="GO" id="GO:0016477">
    <property type="term" value="P:cell migration"/>
    <property type="evidence" value="ECO:0007669"/>
    <property type="project" value="TreeGrafter"/>
</dbReference>
<feature type="domain" description="PI3K/PI4K catalytic" evidence="3">
    <location>
        <begin position="1"/>
        <end position="123"/>
    </location>
</feature>
<dbReference type="HOGENOM" id="CLU_145774_0_0_1"/>
<dbReference type="Proteomes" id="UP000015102">
    <property type="component" value="Unassembled WGS sequence"/>
</dbReference>
<evidence type="ECO:0000313" key="4">
    <source>
        <dbReference type="EnsemblMetazoa" id="MESCA010512-PA"/>
    </source>
</evidence>
<evidence type="ECO:0000256" key="2">
    <source>
        <dbReference type="ARBA" id="ARBA00022777"/>
    </source>
</evidence>
<dbReference type="EnsemblMetazoa" id="MESCA010512-RA">
    <property type="protein sequence ID" value="MESCA010512-PA"/>
    <property type="gene ID" value="MESCA010512"/>
</dbReference>
<dbReference type="GO" id="GO:0035005">
    <property type="term" value="F:1-phosphatidylinositol-4-phosphate 3-kinase activity"/>
    <property type="evidence" value="ECO:0007669"/>
    <property type="project" value="TreeGrafter"/>
</dbReference>
<dbReference type="PROSITE" id="PS50290">
    <property type="entry name" value="PI3_4_KINASE_3"/>
    <property type="match status" value="1"/>
</dbReference>
<dbReference type="GO" id="GO:0043491">
    <property type="term" value="P:phosphatidylinositol 3-kinase/protein kinase B signal transduction"/>
    <property type="evidence" value="ECO:0007669"/>
    <property type="project" value="TreeGrafter"/>
</dbReference>